<accession>A0A6G0T257</accession>
<dbReference type="Proteomes" id="UP000475862">
    <property type="component" value="Unassembled WGS sequence"/>
</dbReference>
<organism evidence="1 2">
    <name type="scientific">Aphis glycines</name>
    <name type="common">Soybean aphid</name>
    <dbReference type="NCBI Taxonomy" id="307491"/>
    <lineage>
        <taxon>Eukaryota</taxon>
        <taxon>Metazoa</taxon>
        <taxon>Ecdysozoa</taxon>
        <taxon>Arthropoda</taxon>
        <taxon>Hexapoda</taxon>
        <taxon>Insecta</taxon>
        <taxon>Pterygota</taxon>
        <taxon>Neoptera</taxon>
        <taxon>Paraneoptera</taxon>
        <taxon>Hemiptera</taxon>
        <taxon>Sternorrhyncha</taxon>
        <taxon>Aphidomorpha</taxon>
        <taxon>Aphidoidea</taxon>
        <taxon>Aphididae</taxon>
        <taxon>Aphidini</taxon>
        <taxon>Aphis</taxon>
        <taxon>Aphis</taxon>
    </lineage>
</organism>
<keyword evidence="2" id="KW-1185">Reference proteome</keyword>
<protein>
    <submittedName>
        <fullName evidence="1">Uncharacterized protein</fullName>
    </submittedName>
</protein>
<gene>
    <name evidence="1" type="ORF">AGLY_015121</name>
</gene>
<comment type="caution">
    <text evidence="1">The sequence shown here is derived from an EMBL/GenBank/DDBJ whole genome shotgun (WGS) entry which is preliminary data.</text>
</comment>
<dbReference type="AlphaFoldDB" id="A0A6G0T257"/>
<proteinExistence type="predicted"/>
<evidence type="ECO:0000313" key="1">
    <source>
        <dbReference type="EMBL" id="KAE9524488.1"/>
    </source>
</evidence>
<evidence type="ECO:0000313" key="2">
    <source>
        <dbReference type="Proteomes" id="UP000475862"/>
    </source>
</evidence>
<sequence>MKKVRNFKVFIFKVVNKPFSCLTNIPEKRNLFWERQTDSRATLEYLSFTVQELIYVHFLSSRNLHIIYVGICTDHIIILKATLDIFTKPNKIIRQTLQLTVIIIPYSDVYLFRKSMHEAGINIMKKIPTLLWKLFSYLTNKNIRSEKVCFEGKNNFIYNAVNTRDEGVYSGSDF</sequence>
<reference evidence="1 2" key="1">
    <citation type="submission" date="2019-08" db="EMBL/GenBank/DDBJ databases">
        <title>The genome of the soybean aphid Biotype 1, its phylome, world population structure and adaptation to the North American continent.</title>
        <authorList>
            <person name="Giordano R."/>
            <person name="Donthu R.K."/>
            <person name="Hernandez A.G."/>
            <person name="Wright C.L."/>
            <person name="Zimin A.V."/>
        </authorList>
    </citation>
    <scope>NUCLEOTIDE SEQUENCE [LARGE SCALE GENOMIC DNA]</scope>
    <source>
        <tissue evidence="1">Whole aphids</tissue>
    </source>
</reference>
<name>A0A6G0T257_APHGL</name>
<dbReference type="EMBL" id="VYZN01000067">
    <property type="protein sequence ID" value="KAE9524488.1"/>
    <property type="molecule type" value="Genomic_DNA"/>
</dbReference>